<dbReference type="PROSITE" id="PS00730">
    <property type="entry name" value="AP_NUCLEASE_F2_2"/>
    <property type="match status" value="1"/>
</dbReference>
<dbReference type="SMART" id="SM00518">
    <property type="entry name" value="AP2Ec"/>
    <property type="match status" value="1"/>
</dbReference>
<dbReference type="PROSITE" id="PS00731">
    <property type="entry name" value="AP_NUCLEASE_F2_3"/>
    <property type="match status" value="1"/>
</dbReference>
<evidence type="ECO:0000259" key="10">
    <source>
        <dbReference type="Pfam" id="PF01261"/>
    </source>
</evidence>
<keyword evidence="4 9" id="KW-0255">Endonuclease</keyword>
<dbReference type="CDD" id="cd00019">
    <property type="entry name" value="AP2Ec"/>
    <property type="match status" value="1"/>
</dbReference>
<keyword evidence="8 9" id="KW-0234">DNA repair</keyword>
<name>A0A0C1H7Y6_9BACT</name>
<evidence type="ECO:0000313" key="12">
    <source>
        <dbReference type="Proteomes" id="UP000031465"/>
    </source>
</evidence>
<feature type="binding site" evidence="9">
    <location>
        <position position="244"/>
    </location>
    <ligand>
        <name>Zn(2+)</name>
        <dbReference type="ChEBI" id="CHEBI:29105"/>
        <label>3</label>
    </ligand>
</feature>
<comment type="similarity">
    <text evidence="1 9">Belongs to the AP endonuclease 2 family.</text>
</comment>
<comment type="caution">
    <text evidence="11">The sequence shown here is derived from an EMBL/GenBank/DDBJ whole genome shotgun (WGS) entry which is preliminary data.</text>
</comment>
<feature type="binding site" evidence="9">
    <location>
        <position position="192"/>
    </location>
    <ligand>
        <name>Zn(2+)</name>
        <dbReference type="ChEBI" id="CHEBI:29105"/>
        <label>2</label>
    </ligand>
</feature>
<keyword evidence="7 9" id="KW-0862">Zinc</keyword>
<dbReference type="GO" id="GO:0008833">
    <property type="term" value="F:deoxyribonuclease IV (phage-T4-induced) activity"/>
    <property type="evidence" value="ECO:0007669"/>
    <property type="project" value="UniProtKB-UniRule"/>
</dbReference>
<protein>
    <recommendedName>
        <fullName evidence="9">Probable endonuclease 4</fullName>
        <ecNumber evidence="9">3.1.21.2</ecNumber>
    </recommendedName>
    <alternativeName>
        <fullName evidence="9">Endodeoxyribonuclease IV</fullName>
    </alternativeName>
    <alternativeName>
        <fullName evidence="9">Endonuclease IV</fullName>
    </alternativeName>
</protein>
<dbReference type="HAMAP" id="MF_00152">
    <property type="entry name" value="Nfo"/>
    <property type="match status" value="1"/>
</dbReference>
<dbReference type="EMBL" id="JSAN01000028">
    <property type="protein sequence ID" value="KIC73524.1"/>
    <property type="molecule type" value="Genomic_DNA"/>
</dbReference>
<evidence type="ECO:0000256" key="8">
    <source>
        <dbReference type="ARBA" id="ARBA00023204"/>
    </source>
</evidence>
<comment type="cofactor">
    <cofactor evidence="9">
        <name>Zn(2+)</name>
        <dbReference type="ChEBI" id="CHEBI:29105"/>
    </cofactor>
    <text evidence="9">Binds 3 Zn(2+) ions.</text>
</comment>
<feature type="binding site" evidence="9">
    <location>
        <position position="195"/>
    </location>
    <ligand>
        <name>Zn(2+)</name>
        <dbReference type="ChEBI" id="CHEBI:29105"/>
        <label>3</label>
    </ligand>
</feature>
<evidence type="ECO:0000256" key="5">
    <source>
        <dbReference type="ARBA" id="ARBA00022763"/>
    </source>
</evidence>
<evidence type="ECO:0000256" key="4">
    <source>
        <dbReference type="ARBA" id="ARBA00022759"/>
    </source>
</evidence>
<feature type="domain" description="Xylose isomerase-like TIM barrel" evidence="10">
    <location>
        <begin position="37"/>
        <end position="291"/>
    </location>
</feature>
<evidence type="ECO:0000256" key="6">
    <source>
        <dbReference type="ARBA" id="ARBA00022801"/>
    </source>
</evidence>
<evidence type="ECO:0000313" key="11">
    <source>
        <dbReference type="EMBL" id="KIC73524.1"/>
    </source>
</evidence>
<dbReference type="NCBIfam" id="TIGR00587">
    <property type="entry name" value="nfo"/>
    <property type="match status" value="1"/>
</dbReference>
<dbReference type="GO" id="GO:0006284">
    <property type="term" value="P:base-excision repair"/>
    <property type="evidence" value="ECO:0007669"/>
    <property type="project" value="TreeGrafter"/>
</dbReference>
<dbReference type="AlphaFoldDB" id="A0A0C1H7Y6"/>
<keyword evidence="2 9" id="KW-0540">Nuclease</keyword>
<proteinExistence type="inferred from homology"/>
<feature type="binding site" evidence="9">
    <location>
        <position position="122"/>
    </location>
    <ligand>
        <name>Zn(2+)</name>
        <dbReference type="ChEBI" id="CHEBI:29105"/>
        <label>1</label>
    </ligand>
</feature>
<dbReference type="GO" id="GO:0008081">
    <property type="term" value="F:phosphoric diester hydrolase activity"/>
    <property type="evidence" value="ECO:0007669"/>
    <property type="project" value="TreeGrafter"/>
</dbReference>
<feature type="binding site" evidence="9">
    <location>
        <position position="158"/>
    </location>
    <ligand>
        <name>Zn(2+)</name>
        <dbReference type="ChEBI" id="CHEBI:29105"/>
        <label>1</label>
    </ligand>
</feature>
<feature type="binding site" evidence="9">
    <location>
        <position position="242"/>
    </location>
    <ligand>
        <name>Zn(2+)</name>
        <dbReference type="ChEBI" id="CHEBI:29105"/>
        <label>3</label>
    </ligand>
</feature>
<organism evidence="11 12">
    <name type="scientific">Candidatus Protochlamydia amoebophila</name>
    <dbReference type="NCBI Taxonomy" id="362787"/>
    <lineage>
        <taxon>Bacteria</taxon>
        <taxon>Pseudomonadati</taxon>
        <taxon>Chlamydiota</taxon>
        <taxon>Chlamydiia</taxon>
        <taxon>Parachlamydiales</taxon>
        <taxon>Parachlamydiaceae</taxon>
        <taxon>Candidatus Protochlamydia</taxon>
    </lineage>
</organism>
<dbReference type="Proteomes" id="UP000031465">
    <property type="component" value="Unassembled WGS sequence"/>
</dbReference>
<dbReference type="EC" id="3.1.21.2" evidence="9"/>
<dbReference type="GO" id="GO:0003677">
    <property type="term" value="F:DNA binding"/>
    <property type="evidence" value="ECO:0007669"/>
    <property type="project" value="InterPro"/>
</dbReference>
<dbReference type="PROSITE" id="PS51432">
    <property type="entry name" value="AP_NUCLEASE_F2_4"/>
    <property type="match status" value="1"/>
</dbReference>
<dbReference type="Pfam" id="PF01261">
    <property type="entry name" value="AP_endonuc_2"/>
    <property type="match status" value="1"/>
</dbReference>
<reference evidence="11 12" key="1">
    <citation type="journal article" date="2014" name="Mol. Biol. Evol.">
        <title>Massive expansion of Ubiquitination-related gene families within the Chlamydiae.</title>
        <authorList>
            <person name="Domman D."/>
            <person name="Collingro A."/>
            <person name="Lagkouvardos I."/>
            <person name="Gehre L."/>
            <person name="Weinmaier T."/>
            <person name="Rattei T."/>
            <person name="Subtil A."/>
            <person name="Horn M."/>
        </authorList>
    </citation>
    <scope>NUCLEOTIDE SEQUENCE [LARGE SCALE GENOMIC DNA]</scope>
    <source>
        <strain evidence="11 12">EI2</strain>
    </source>
</reference>
<evidence type="ECO:0000256" key="2">
    <source>
        <dbReference type="ARBA" id="ARBA00022722"/>
    </source>
</evidence>
<keyword evidence="6 9" id="KW-0378">Hydrolase</keyword>
<dbReference type="PANTHER" id="PTHR21445">
    <property type="entry name" value="ENDONUCLEASE IV ENDODEOXYRIBONUCLEASE IV"/>
    <property type="match status" value="1"/>
</dbReference>
<dbReference type="PANTHER" id="PTHR21445:SF0">
    <property type="entry name" value="APURINIC-APYRIMIDINIC ENDONUCLEASE"/>
    <property type="match status" value="1"/>
</dbReference>
<gene>
    <name evidence="9 11" type="primary">nfo</name>
    <name evidence="11" type="ORF">DB44_BE00030</name>
</gene>
<dbReference type="InterPro" id="IPR036237">
    <property type="entry name" value="Xyl_isomerase-like_sf"/>
</dbReference>
<feature type="binding site" evidence="9">
    <location>
        <position position="229"/>
    </location>
    <ligand>
        <name>Zn(2+)</name>
        <dbReference type="ChEBI" id="CHEBI:29105"/>
        <label>2</label>
    </ligand>
</feature>
<sequence>MSLQGYHYKESYESFEFTAWRTYFCSRRGLPCFIRRKKIGATTIQFFTSNQKQWKGRQFTTNDIELWQTTLKETNLTHLMSHDSYLINLGCPNQENLLKSRQAFQEEVIRCTQLGINYLNFHPGASLGEDVQKCLDSIVESLLLVRPFIQGNLRLLLEATAGQGTSVGHKFEQLAYIINGVKDELPIGVCIDTCHIFVAGYDIRTSSAWDLTLKEFDRIIGLPYLYAFHINDSSKDLGSRVDRHQPLGEGKIGWESFEFLMKDSRTRHLPKYLETPGGVDLWEKEIQKLKEFA</sequence>
<dbReference type="InterPro" id="IPR018246">
    <property type="entry name" value="AP_endonuc_F2_Zn_BS"/>
</dbReference>
<dbReference type="PATRIC" id="fig|362787.3.peg.373"/>
<dbReference type="InterPro" id="IPR013022">
    <property type="entry name" value="Xyl_isomerase-like_TIM-brl"/>
</dbReference>
<dbReference type="NCBIfam" id="NF002197">
    <property type="entry name" value="PRK01060.1-2"/>
    <property type="match status" value="1"/>
</dbReference>
<dbReference type="SUPFAM" id="SSF51658">
    <property type="entry name" value="Xylose isomerase-like"/>
    <property type="match status" value="1"/>
</dbReference>
<evidence type="ECO:0000256" key="1">
    <source>
        <dbReference type="ARBA" id="ARBA00005340"/>
    </source>
</evidence>
<accession>A0A0C1H7Y6</accession>
<keyword evidence="5 9" id="KW-0227">DNA damage</keyword>
<feature type="binding site" evidence="9">
    <location>
        <position position="82"/>
    </location>
    <ligand>
        <name>Zn(2+)</name>
        <dbReference type="ChEBI" id="CHEBI:29105"/>
        <label>1</label>
    </ligand>
</feature>
<evidence type="ECO:0000256" key="3">
    <source>
        <dbReference type="ARBA" id="ARBA00022723"/>
    </source>
</evidence>
<evidence type="ECO:0000256" key="9">
    <source>
        <dbReference type="HAMAP-Rule" id="MF_00152"/>
    </source>
</evidence>
<keyword evidence="3 9" id="KW-0479">Metal-binding</keyword>
<dbReference type="InterPro" id="IPR001719">
    <property type="entry name" value="AP_endonuc_2"/>
</dbReference>
<evidence type="ECO:0000256" key="7">
    <source>
        <dbReference type="ARBA" id="ARBA00022833"/>
    </source>
</evidence>
<dbReference type="Gene3D" id="3.20.20.150">
    <property type="entry name" value="Divalent-metal-dependent TIM barrel enzymes"/>
    <property type="match status" value="1"/>
</dbReference>
<feature type="binding site" evidence="9">
    <location>
        <position position="274"/>
    </location>
    <ligand>
        <name>Zn(2+)</name>
        <dbReference type="ChEBI" id="CHEBI:29105"/>
        <label>2</label>
    </ligand>
</feature>
<dbReference type="GO" id="GO:0003906">
    <property type="term" value="F:DNA-(apurinic or apyrimidinic site) endonuclease activity"/>
    <property type="evidence" value="ECO:0007669"/>
    <property type="project" value="TreeGrafter"/>
</dbReference>
<dbReference type="GO" id="GO:0008270">
    <property type="term" value="F:zinc ion binding"/>
    <property type="evidence" value="ECO:0007669"/>
    <property type="project" value="UniProtKB-UniRule"/>
</dbReference>
<comment type="function">
    <text evidence="9">Endonuclease IV plays a role in DNA repair. It cleaves phosphodiester bonds at apurinic or apyrimidinic (AP) sites, generating a 3'-hydroxyl group and a 5'-terminal sugar phosphate.</text>
</comment>
<dbReference type="FunFam" id="3.20.20.150:FF:000001">
    <property type="entry name" value="Probable endonuclease 4"/>
    <property type="match status" value="1"/>
</dbReference>
<feature type="binding site" evidence="9">
    <location>
        <position position="158"/>
    </location>
    <ligand>
        <name>Zn(2+)</name>
        <dbReference type="ChEBI" id="CHEBI:29105"/>
        <label>2</label>
    </ligand>
</feature>
<comment type="catalytic activity">
    <reaction evidence="9">
        <text>Endonucleolytic cleavage to 5'-phosphooligonucleotide end-products.</text>
        <dbReference type="EC" id="3.1.21.2"/>
    </reaction>
</comment>
<dbReference type="PROSITE" id="PS00729">
    <property type="entry name" value="AP_NUCLEASE_F2_1"/>
    <property type="match status" value="1"/>
</dbReference>